<dbReference type="EMBL" id="FQUZ01000015">
    <property type="protein sequence ID" value="SHF20854.1"/>
    <property type="molecule type" value="Genomic_DNA"/>
</dbReference>
<dbReference type="STRING" id="1122156.SAMN02745117_01517"/>
<evidence type="ECO:0000256" key="2">
    <source>
        <dbReference type="ARBA" id="ARBA00022630"/>
    </source>
</evidence>
<dbReference type="OrthoDB" id="9801699at2"/>
<keyword evidence="8" id="KW-1185">Reference proteome</keyword>
<evidence type="ECO:0000256" key="4">
    <source>
        <dbReference type="ARBA" id="ARBA00023002"/>
    </source>
</evidence>
<comment type="cofactor">
    <cofactor evidence="1">
        <name>FAD</name>
        <dbReference type="ChEBI" id="CHEBI:57692"/>
    </cofactor>
</comment>
<keyword evidence="4" id="KW-0560">Oxidoreductase</keyword>
<protein>
    <submittedName>
        <fullName evidence="7">L-2-hydroxyglutarate oxidase LhgO</fullName>
    </submittedName>
</protein>
<sequence>MSGRNAIVIGAGVIGLAVARALAQQGHDVLVLEAANAIGTQTSSRNSEVIHAGIGYAPGSHKARLCRQGRDRLYAYCAAHGIAHQRVGKLIVASETAEIHALHAIGQRALANGVDDLQWLDAAQARALEPELHCEAALYSPSTGIVDSHALMLALQGDLEQAGGAVVLRTPVTAMELAHQIGQPHRIHTQDGTEITARTVVNAAGHGAIPLAQQTHGLDACHIPTAWFVKGQYFTFSGRVPFRHLIYPVPQVAGWGIHLTLDLAGQAKFGPDVQWTDHPDDWQVNPADANRFHAAIRRYWPGIPADRLQPGYAGVRPNIGGPGHTDPDFGIQGPATHGVAGLVNLFGIESPGLTSSLAIADVVVQQLDAG</sequence>
<keyword evidence="2" id="KW-0285">Flavoprotein</keyword>
<evidence type="ECO:0000313" key="8">
    <source>
        <dbReference type="Proteomes" id="UP000184327"/>
    </source>
</evidence>
<dbReference type="SUPFAM" id="SSF51905">
    <property type="entry name" value="FAD/NAD(P)-binding domain"/>
    <property type="match status" value="1"/>
</dbReference>
<dbReference type="InterPro" id="IPR006076">
    <property type="entry name" value="FAD-dep_OxRdtase"/>
</dbReference>
<comment type="similarity">
    <text evidence="5">Belongs to the L2HGDH family.</text>
</comment>
<evidence type="ECO:0000256" key="1">
    <source>
        <dbReference type="ARBA" id="ARBA00001974"/>
    </source>
</evidence>
<dbReference type="RefSeq" id="WP_073356092.1">
    <property type="nucleotide sequence ID" value="NZ_FQUZ01000015.1"/>
</dbReference>
<dbReference type="Proteomes" id="UP000184327">
    <property type="component" value="Unassembled WGS sequence"/>
</dbReference>
<evidence type="ECO:0000259" key="6">
    <source>
        <dbReference type="Pfam" id="PF01266"/>
    </source>
</evidence>
<organism evidence="7 8">
    <name type="scientific">Lampropedia hyalina DSM 16112</name>
    <dbReference type="NCBI Taxonomy" id="1122156"/>
    <lineage>
        <taxon>Bacteria</taxon>
        <taxon>Pseudomonadati</taxon>
        <taxon>Pseudomonadota</taxon>
        <taxon>Betaproteobacteria</taxon>
        <taxon>Burkholderiales</taxon>
        <taxon>Comamonadaceae</taxon>
        <taxon>Lampropedia</taxon>
    </lineage>
</organism>
<dbReference type="PANTHER" id="PTHR43104:SF4">
    <property type="entry name" value="L-2-HYDROXYGLUTARATE DEHYDROGENASE, MITOCHONDRIAL"/>
    <property type="match status" value="1"/>
</dbReference>
<evidence type="ECO:0000256" key="5">
    <source>
        <dbReference type="ARBA" id="ARBA00037941"/>
    </source>
</evidence>
<dbReference type="Gene3D" id="3.30.9.10">
    <property type="entry name" value="D-Amino Acid Oxidase, subunit A, domain 2"/>
    <property type="match status" value="1"/>
</dbReference>
<accession>A0A1M4ZS63</accession>
<dbReference type="InterPro" id="IPR036188">
    <property type="entry name" value="FAD/NAD-bd_sf"/>
</dbReference>
<dbReference type="GO" id="GO:0047545">
    <property type="term" value="F:(S)-2-hydroxyglutarate dehydrogenase activity"/>
    <property type="evidence" value="ECO:0007669"/>
    <property type="project" value="TreeGrafter"/>
</dbReference>
<reference evidence="7 8" key="1">
    <citation type="submission" date="2016-11" db="EMBL/GenBank/DDBJ databases">
        <authorList>
            <person name="Jaros S."/>
            <person name="Januszkiewicz K."/>
            <person name="Wedrychowicz H."/>
        </authorList>
    </citation>
    <scope>NUCLEOTIDE SEQUENCE [LARGE SCALE GENOMIC DNA]</scope>
    <source>
        <strain evidence="7 8">DSM 16112</strain>
    </source>
</reference>
<gene>
    <name evidence="7" type="ORF">SAMN02745117_01517</name>
</gene>
<dbReference type="Gene3D" id="3.50.50.60">
    <property type="entry name" value="FAD/NAD(P)-binding domain"/>
    <property type="match status" value="1"/>
</dbReference>
<name>A0A1M4ZS63_9BURK</name>
<feature type="domain" description="FAD dependent oxidoreductase" evidence="6">
    <location>
        <begin position="6"/>
        <end position="365"/>
    </location>
</feature>
<evidence type="ECO:0000313" key="7">
    <source>
        <dbReference type="EMBL" id="SHF20854.1"/>
    </source>
</evidence>
<dbReference type="PANTHER" id="PTHR43104">
    <property type="entry name" value="L-2-HYDROXYGLUTARATE DEHYDROGENASE, MITOCHONDRIAL"/>
    <property type="match status" value="1"/>
</dbReference>
<dbReference type="Pfam" id="PF01266">
    <property type="entry name" value="DAO"/>
    <property type="match status" value="1"/>
</dbReference>
<keyword evidence="3" id="KW-0274">FAD</keyword>
<evidence type="ECO:0000256" key="3">
    <source>
        <dbReference type="ARBA" id="ARBA00022827"/>
    </source>
</evidence>
<dbReference type="AlphaFoldDB" id="A0A1M4ZS63"/>
<proteinExistence type="inferred from homology"/>